<organism evidence="3 4">
    <name type="scientific">Algoriphagus aestuariicola</name>
    <dbReference type="NCBI Taxonomy" id="1852016"/>
    <lineage>
        <taxon>Bacteria</taxon>
        <taxon>Pseudomonadati</taxon>
        <taxon>Bacteroidota</taxon>
        <taxon>Cytophagia</taxon>
        <taxon>Cytophagales</taxon>
        <taxon>Cyclobacteriaceae</taxon>
        <taxon>Algoriphagus</taxon>
    </lineage>
</organism>
<protein>
    <submittedName>
        <fullName evidence="3">TlpA family protein disulfide reductase</fullName>
    </submittedName>
</protein>
<sequence>MKYQFLIVLALFLISSKLEAQEISPFEAQGPPIDSLFPEFSYLTISGDSVDLKLLKEKVVVINIWFVGCKGCKQEEPYLKKITESHQDDSEVVFLGFCMSKPDKIIKYLEKNGEIGYQDISLSRDEVLERFDVVMSPTHFVIKAGVLKAKYTGPIIPETKSLEWLSAEINKWKN</sequence>
<dbReference type="CDD" id="cd02966">
    <property type="entry name" value="TlpA_like_family"/>
    <property type="match status" value="1"/>
</dbReference>
<name>A0ABS3BQY6_9BACT</name>
<keyword evidence="1" id="KW-0732">Signal</keyword>
<dbReference type="InterPro" id="IPR000866">
    <property type="entry name" value="AhpC/TSA"/>
</dbReference>
<dbReference type="PROSITE" id="PS51352">
    <property type="entry name" value="THIOREDOXIN_2"/>
    <property type="match status" value="1"/>
</dbReference>
<dbReference type="Gene3D" id="3.40.30.10">
    <property type="entry name" value="Glutaredoxin"/>
    <property type="match status" value="1"/>
</dbReference>
<accession>A0ABS3BQY6</accession>
<dbReference type="RefSeq" id="WP_206569722.1">
    <property type="nucleotide sequence ID" value="NZ_JAFKCW010000003.1"/>
</dbReference>
<proteinExistence type="predicted"/>
<keyword evidence="4" id="KW-1185">Reference proteome</keyword>
<dbReference type="Proteomes" id="UP000664698">
    <property type="component" value="Unassembled WGS sequence"/>
</dbReference>
<comment type="caution">
    <text evidence="3">The sequence shown here is derived from an EMBL/GenBank/DDBJ whole genome shotgun (WGS) entry which is preliminary data.</text>
</comment>
<dbReference type="PANTHER" id="PTHR42852:SF17">
    <property type="entry name" value="THIOREDOXIN-LIKE PROTEIN HI_1115"/>
    <property type="match status" value="1"/>
</dbReference>
<evidence type="ECO:0000313" key="3">
    <source>
        <dbReference type="EMBL" id="MBN7801702.1"/>
    </source>
</evidence>
<feature type="signal peptide" evidence="1">
    <location>
        <begin position="1"/>
        <end position="20"/>
    </location>
</feature>
<dbReference type="InterPro" id="IPR036249">
    <property type="entry name" value="Thioredoxin-like_sf"/>
</dbReference>
<evidence type="ECO:0000313" key="4">
    <source>
        <dbReference type="Proteomes" id="UP000664698"/>
    </source>
</evidence>
<dbReference type="Pfam" id="PF00578">
    <property type="entry name" value="AhpC-TSA"/>
    <property type="match status" value="1"/>
</dbReference>
<dbReference type="InterPro" id="IPR050553">
    <property type="entry name" value="Thioredoxin_ResA/DsbE_sf"/>
</dbReference>
<evidence type="ECO:0000256" key="1">
    <source>
        <dbReference type="SAM" id="SignalP"/>
    </source>
</evidence>
<feature type="domain" description="Thioredoxin" evidence="2">
    <location>
        <begin position="31"/>
        <end position="170"/>
    </location>
</feature>
<dbReference type="InterPro" id="IPR013766">
    <property type="entry name" value="Thioredoxin_domain"/>
</dbReference>
<evidence type="ECO:0000259" key="2">
    <source>
        <dbReference type="PROSITE" id="PS51352"/>
    </source>
</evidence>
<dbReference type="SUPFAM" id="SSF52833">
    <property type="entry name" value="Thioredoxin-like"/>
    <property type="match status" value="1"/>
</dbReference>
<dbReference type="EMBL" id="JAFKCW010000003">
    <property type="protein sequence ID" value="MBN7801702.1"/>
    <property type="molecule type" value="Genomic_DNA"/>
</dbReference>
<dbReference type="PANTHER" id="PTHR42852">
    <property type="entry name" value="THIOL:DISULFIDE INTERCHANGE PROTEIN DSBE"/>
    <property type="match status" value="1"/>
</dbReference>
<reference evidence="3 4" key="1">
    <citation type="submission" date="2021-03" db="EMBL/GenBank/DDBJ databases">
        <title>novel species isolated from a fishpond in China.</title>
        <authorList>
            <person name="Lu H."/>
            <person name="Cai Z."/>
        </authorList>
    </citation>
    <scope>NUCLEOTIDE SEQUENCE [LARGE SCALE GENOMIC DNA]</scope>
    <source>
        <strain evidence="3 4">JCM 31546</strain>
    </source>
</reference>
<gene>
    <name evidence="3" type="ORF">J0A67_12580</name>
</gene>
<feature type="chain" id="PRO_5045402405" evidence="1">
    <location>
        <begin position="21"/>
        <end position="174"/>
    </location>
</feature>